<dbReference type="EMBL" id="JAWQEG010000030">
    <property type="protein sequence ID" value="KAK3895877.1"/>
    <property type="molecule type" value="Genomic_DNA"/>
</dbReference>
<sequence length="94" mass="10269">MVVKAGCCLHHPTNGGQGRVLPPPSNKWWSRQGVASTIQQMVVKARCCLHHPTNGGQGRVLPPPSNKWWSRQGVASTIQLSLTDEEKISLKCSN</sequence>
<name>A0AAE1GPH9_PETCI</name>
<proteinExistence type="predicted"/>
<gene>
    <name evidence="1" type="ORF">Pcinc_000487</name>
</gene>
<protein>
    <submittedName>
        <fullName evidence="1">Uncharacterized protein</fullName>
    </submittedName>
</protein>
<evidence type="ECO:0000313" key="2">
    <source>
        <dbReference type="Proteomes" id="UP001286313"/>
    </source>
</evidence>
<evidence type="ECO:0000313" key="1">
    <source>
        <dbReference type="EMBL" id="KAK3895877.1"/>
    </source>
</evidence>
<dbReference type="AlphaFoldDB" id="A0AAE1GPH9"/>
<comment type="caution">
    <text evidence="1">The sequence shown here is derived from an EMBL/GenBank/DDBJ whole genome shotgun (WGS) entry which is preliminary data.</text>
</comment>
<keyword evidence="2" id="KW-1185">Reference proteome</keyword>
<dbReference type="Proteomes" id="UP001286313">
    <property type="component" value="Unassembled WGS sequence"/>
</dbReference>
<organism evidence="1 2">
    <name type="scientific">Petrolisthes cinctipes</name>
    <name type="common">Flat porcelain crab</name>
    <dbReference type="NCBI Taxonomy" id="88211"/>
    <lineage>
        <taxon>Eukaryota</taxon>
        <taxon>Metazoa</taxon>
        <taxon>Ecdysozoa</taxon>
        <taxon>Arthropoda</taxon>
        <taxon>Crustacea</taxon>
        <taxon>Multicrustacea</taxon>
        <taxon>Malacostraca</taxon>
        <taxon>Eumalacostraca</taxon>
        <taxon>Eucarida</taxon>
        <taxon>Decapoda</taxon>
        <taxon>Pleocyemata</taxon>
        <taxon>Anomura</taxon>
        <taxon>Galatheoidea</taxon>
        <taxon>Porcellanidae</taxon>
        <taxon>Petrolisthes</taxon>
    </lineage>
</organism>
<reference evidence="1" key="1">
    <citation type="submission" date="2023-10" db="EMBL/GenBank/DDBJ databases">
        <title>Genome assemblies of two species of porcelain crab, Petrolisthes cinctipes and Petrolisthes manimaculis (Anomura: Porcellanidae).</title>
        <authorList>
            <person name="Angst P."/>
        </authorList>
    </citation>
    <scope>NUCLEOTIDE SEQUENCE</scope>
    <source>
        <strain evidence="1">PB745_01</strain>
        <tissue evidence="1">Gill</tissue>
    </source>
</reference>
<accession>A0AAE1GPH9</accession>